<keyword evidence="2" id="KW-1185">Reference proteome</keyword>
<dbReference type="Proteomes" id="UP000826271">
    <property type="component" value="Unassembled WGS sequence"/>
</dbReference>
<evidence type="ECO:0000313" key="2">
    <source>
        <dbReference type="Proteomes" id="UP000826271"/>
    </source>
</evidence>
<sequence>MRYKSWPYYDSWCEVFGKDRVVGTGAEDFHNALNGILHTESHPKSPHDTHLDDNDMSYTSLVDDGATTSVCQAGSSTTTKARSSTTTKFKQKPNGCKAFDWIELEVCDKGMEIGVTLLTRIEEKDDKIKLVEAINQELKSNNEKLHHVTYSLTTTNNALLHKMQEMDVKLKHYKMEGTCAMHLAGC</sequence>
<proteinExistence type="predicted"/>
<dbReference type="EMBL" id="WHWC01000018">
    <property type="protein sequence ID" value="KAG8364810.1"/>
    <property type="molecule type" value="Genomic_DNA"/>
</dbReference>
<dbReference type="AlphaFoldDB" id="A0AAV6WCZ3"/>
<reference evidence="1" key="1">
    <citation type="submission" date="2019-10" db="EMBL/GenBank/DDBJ databases">
        <authorList>
            <person name="Zhang R."/>
            <person name="Pan Y."/>
            <person name="Wang J."/>
            <person name="Ma R."/>
            <person name="Yu S."/>
        </authorList>
    </citation>
    <scope>NUCLEOTIDE SEQUENCE</scope>
    <source>
        <strain evidence="1">LA-IB0</strain>
        <tissue evidence="1">Leaf</tissue>
    </source>
</reference>
<comment type="caution">
    <text evidence="1">The sequence shown here is derived from an EMBL/GenBank/DDBJ whole genome shotgun (WGS) entry which is preliminary data.</text>
</comment>
<accession>A0AAV6WCZ3</accession>
<organism evidence="1 2">
    <name type="scientific">Buddleja alternifolia</name>
    <dbReference type="NCBI Taxonomy" id="168488"/>
    <lineage>
        <taxon>Eukaryota</taxon>
        <taxon>Viridiplantae</taxon>
        <taxon>Streptophyta</taxon>
        <taxon>Embryophyta</taxon>
        <taxon>Tracheophyta</taxon>
        <taxon>Spermatophyta</taxon>
        <taxon>Magnoliopsida</taxon>
        <taxon>eudicotyledons</taxon>
        <taxon>Gunneridae</taxon>
        <taxon>Pentapetalae</taxon>
        <taxon>asterids</taxon>
        <taxon>lamiids</taxon>
        <taxon>Lamiales</taxon>
        <taxon>Scrophulariaceae</taxon>
        <taxon>Buddlejeae</taxon>
        <taxon>Buddleja</taxon>
    </lineage>
</organism>
<name>A0AAV6WCZ3_9LAMI</name>
<evidence type="ECO:0000313" key="1">
    <source>
        <dbReference type="EMBL" id="KAG8364810.1"/>
    </source>
</evidence>
<protein>
    <submittedName>
        <fullName evidence="1">Uncharacterized protein</fullName>
    </submittedName>
</protein>
<gene>
    <name evidence="1" type="ORF">BUALT_Bualt18G0037400</name>
</gene>